<evidence type="ECO:0000313" key="1">
    <source>
        <dbReference type="EMBL" id="KRT67821.1"/>
    </source>
</evidence>
<dbReference type="STRING" id="1576480.XU08_C0001G0232"/>
<dbReference type="Proteomes" id="UP000051297">
    <property type="component" value="Unassembled WGS sequence"/>
</dbReference>
<evidence type="ECO:0008006" key="3">
    <source>
        <dbReference type="Google" id="ProtNLM"/>
    </source>
</evidence>
<dbReference type="EMBL" id="LDXK01000001">
    <property type="protein sequence ID" value="KRT67821.1"/>
    <property type="molecule type" value="Genomic_DNA"/>
</dbReference>
<evidence type="ECO:0000313" key="2">
    <source>
        <dbReference type="Proteomes" id="UP000051297"/>
    </source>
</evidence>
<accession>A0A0T5ZYE5</accession>
<organism evidence="1 2">
    <name type="scientific">candidate division WWE3 bacterium CSP1-7</name>
    <dbReference type="NCBI Taxonomy" id="1576480"/>
    <lineage>
        <taxon>Bacteria</taxon>
        <taxon>Katanobacteria</taxon>
    </lineage>
</organism>
<gene>
    <name evidence="1" type="ORF">XU08_C0001G0232</name>
</gene>
<protein>
    <recommendedName>
        <fullName evidence="3">Nicotinamide riboside transporter PnuC</fullName>
    </recommendedName>
</protein>
<dbReference type="AlphaFoldDB" id="A0A0T5ZYE5"/>
<reference evidence="1 2" key="1">
    <citation type="submission" date="2015-05" db="EMBL/GenBank/DDBJ databases">
        <title>Critical biogeochemical functions in the subsurface are associated with bacteria from new phyla and little studied lineages.</title>
        <authorList>
            <person name="Hug L.A."/>
            <person name="Thomas B.C."/>
            <person name="Sharon I."/>
            <person name="Brown C.T."/>
            <person name="Sharma R."/>
            <person name="Hettich R.L."/>
            <person name="Wilkins M.J."/>
            <person name="Williams K.H."/>
            <person name="Singh A."/>
            <person name="Banfield J.F."/>
        </authorList>
    </citation>
    <scope>NUCLEOTIDE SEQUENCE [LARGE SCALE GENOMIC DNA]</scope>
    <source>
        <strain evidence="1">CSP1-7</strain>
    </source>
</reference>
<name>A0A0T5ZYE5_UNCKA</name>
<sequence>MDWIAAVLTAAGSFLLSKRWRYGWLLSGIANLLWMAYAIWWAHSVPLAVLNVFMVTNAIRGFRNWKKGQVL</sequence>
<proteinExistence type="predicted"/>
<comment type="caution">
    <text evidence="1">The sequence shown here is derived from an EMBL/GenBank/DDBJ whole genome shotgun (WGS) entry which is preliminary data.</text>
</comment>